<dbReference type="GO" id="GO:0005776">
    <property type="term" value="C:autophagosome"/>
    <property type="evidence" value="ECO:0007669"/>
    <property type="project" value="TreeGrafter"/>
</dbReference>
<feature type="domain" description="GOLD" evidence="1">
    <location>
        <begin position="67"/>
        <end position="131"/>
    </location>
</feature>
<evidence type="ECO:0000259" key="1">
    <source>
        <dbReference type="Pfam" id="PF13897"/>
    </source>
</evidence>
<accession>A0A6I9N997</accession>
<dbReference type="GO" id="GO:1901098">
    <property type="term" value="P:positive regulation of autophagosome maturation"/>
    <property type="evidence" value="ECO:0007669"/>
    <property type="project" value="TreeGrafter"/>
</dbReference>
<evidence type="ECO:0000313" key="2">
    <source>
        <dbReference type="Proteomes" id="UP000504611"/>
    </source>
</evidence>
<evidence type="ECO:0000313" key="3">
    <source>
        <dbReference type="RefSeq" id="XP_010770725.1"/>
    </source>
</evidence>
<gene>
    <name evidence="3" type="primary">LOC104946562</name>
</gene>
<dbReference type="AlphaFoldDB" id="A0A6I9N997"/>
<organism evidence="2 3">
    <name type="scientific">Notothenia coriiceps</name>
    <name type="common">black rockcod</name>
    <dbReference type="NCBI Taxonomy" id="8208"/>
    <lineage>
        <taxon>Eukaryota</taxon>
        <taxon>Metazoa</taxon>
        <taxon>Chordata</taxon>
        <taxon>Craniata</taxon>
        <taxon>Vertebrata</taxon>
        <taxon>Euteleostomi</taxon>
        <taxon>Actinopterygii</taxon>
        <taxon>Neopterygii</taxon>
        <taxon>Teleostei</taxon>
        <taxon>Neoteleostei</taxon>
        <taxon>Acanthomorphata</taxon>
        <taxon>Eupercaria</taxon>
        <taxon>Perciformes</taxon>
        <taxon>Notothenioidei</taxon>
        <taxon>Nototheniidae</taxon>
        <taxon>Notothenia</taxon>
    </lineage>
</organism>
<dbReference type="GO" id="GO:0005770">
    <property type="term" value="C:late endosome"/>
    <property type="evidence" value="ECO:0007669"/>
    <property type="project" value="TreeGrafter"/>
</dbReference>
<keyword evidence="2" id="KW-1185">Reference proteome</keyword>
<dbReference type="PANTHER" id="PTHR46753">
    <property type="entry name" value="FYVE AND COILED-COIL DOMAIN-CONTAINING PROTEIN 1"/>
    <property type="match status" value="1"/>
</dbReference>
<dbReference type="GO" id="GO:0072383">
    <property type="term" value="P:plus-end-directed vesicle transport along microtubule"/>
    <property type="evidence" value="ECO:0007669"/>
    <property type="project" value="TreeGrafter"/>
</dbReference>
<dbReference type="GO" id="GO:0005764">
    <property type="term" value="C:lysosome"/>
    <property type="evidence" value="ECO:0007669"/>
    <property type="project" value="TreeGrafter"/>
</dbReference>
<proteinExistence type="predicted"/>
<dbReference type="KEGG" id="ncc:104946562"/>
<sequence length="148" mass="16329">MKITVVLASGFKAFVKLTERLGLDATETHLKWCLIAGWLSRLSMTTISGFGEEDPGSSSSNPAVSSGSCVVYRASADVHVKQSKVLIPLTRCNSHKETIQGQLKVRNAGLYTLIFDNSYSRFISKKVFYHLTMERPIIYDGSDSPEHG</sequence>
<dbReference type="Proteomes" id="UP000504611">
    <property type="component" value="Unplaced"/>
</dbReference>
<dbReference type="Gene3D" id="2.60.120.680">
    <property type="entry name" value="GOLD domain"/>
    <property type="match status" value="1"/>
</dbReference>
<protein>
    <submittedName>
        <fullName evidence="3">FYVE and coiled-coil domain-containing protein 1-like</fullName>
    </submittedName>
</protein>
<dbReference type="OrthoDB" id="660555at2759"/>
<name>A0A6I9N997_9TELE</name>
<dbReference type="InterPro" id="IPR009038">
    <property type="entry name" value="GOLD_dom"/>
</dbReference>
<dbReference type="SUPFAM" id="SSF101576">
    <property type="entry name" value="Supernatant protein factor (SPF), C-terminal domain"/>
    <property type="match status" value="1"/>
</dbReference>
<reference evidence="3" key="1">
    <citation type="submission" date="2025-08" db="UniProtKB">
        <authorList>
            <consortium name="RefSeq"/>
        </authorList>
    </citation>
    <scope>IDENTIFICATION</scope>
    <source>
        <tissue evidence="3">Muscle</tissue>
    </source>
</reference>
<dbReference type="PANTHER" id="PTHR46753:SF2">
    <property type="entry name" value="FYVE AND COILED-COIL DOMAIN-CONTAINING PROTEIN 1"/>
    <property type="match status" value="1"/>
</dbReference>
<dbReference type="Pfam" id="PF13897">
    <property type="entry name" value="GOLD_2"/>
    <property type="match status" value="1"/>
</dbReference>
<dbReference type="InterPro" id="IPR036598">
    <property type="entry name" value="GOLD_dom_sf"/>
</dbReference>
<dbReference type="GeneID" id="104946562"/>
<dbReference type="RefSeq" id="XP_010770725.1">
    <property type="nucleotide sequence ID" value="XM_010772423.1"/>
</dbReference>